<gene>
    <name evidence="1" type="ORF">LAUMK4_05690</name>
</gene>
<name>A0ABY6RS34_9MYCO</name>
<sequence>MSQQVKITRARLHGSAVYLGEVTGGRWQQDAGVVGQP</sequence>
<comment type="caution">
    <text evidence="1">The sequence shown here is derived from an EMBL/GenBank/DDBJ whole genome shotgun (WGS) entry which is preliminary data.</text>
</comment>
<proteinExistence type="predicted"/>
<reference evidence="1 2" key="1">
    <citation type="submission" date="2018-09" db="EMBL/GenBank/DDBJ databases">
        <authorList>
            <person name="Tagini F."/>
        </authorList>
    </citation>
    <scope>NUCLEOTIDE SEQUENCE [LARGE SCALE GENOMIC DNA]</scope>
    <source>
        <strain evidence="1 2">MK4</strain>
    </source>
</reference>
<evidence type="ECO:0000313" key="2">
    <source>
        <dbReference type="Proteomes" id="UP000271464"/>
    </source>
</evidence>
<evidence type="ECO:0000313" key="1">
    <source>
        <dbReference type="EMBL" id="VBA32154.1"/>
    </source>
</evidence>
<organism evidence="1 2">
    <name type="scientific">Mycobacterium persicum</name>
    <dbReference type="NCBI Taxonomy" id="1487726"/>
    <lineage>
        <taxon>Bacteria</taxon>
        <taxon>Bacillati</taxon>
        <taxon>Actinomycetota</taxon>
        <taxon>Actinomycetes</taxon>
        <taxon>Mycobacteriales</taxon>
        <taxon>Mycobacteriaceae</taxon>
        <taxon>Mycobacterium</taxon>
    </lineage>
</organism>
<keyword evidence="2" id="KW-1185">Reference proteome</keyword>
<accession>A0ABY6RS34</accession>
<dbReference type="Proteomes" id="UP000271464">
    <property type="component" value="Unassembled WGS sequence"/>
</dbReference>
<dbReference type="EMBL" id="UPHM01000151">
    <property type="protein sequence ID" value="VBA32154.1"/>
    <property type="molecule type" value="Genomic_DNA"/>
</dbReference>
<protein>
    <submittedName>
        <fullName evidence="1">Uncharacterized protein</fullName>
    </submittedName>
</protein>